<dbReference type="GO" id="GO:0016491">
    <property type="term" value="F:oxidoreductase activity"/>
    <property type="evidence" value="ECO:0007669"/>
    <property type="project" value="UniProtKB-KW"/>
</dbReference>
<dbReference type="InterPro" id="IPR023753">
    <property type="entry name" value="FAD/NAD-binding_dom"/>
</dbReference>
<name>A0A2U2BNP8_ALCFA</name>
<evidence type="ECO:0000313" key="4">
    <source>
        <dbReference type="EMBL" id="PWE15632.1"/>
    </source>
</evidence>
<comment type="caution">
    <text evidence="4">The sequence shown here is derived from an EMBL/GenBank/DDBJ whole genome shotgun (WGS) entry which is preliminary data.</text>
</comment>
<dbReference type="Proteomes" id="UP000245216">
    <property type="component" value="Unassembled WGS sequence"/>
</dbReference>
<keyword evidence="2" id="KW-0560">Oxidoreductase</keyword>
<dbReference type="PRINTS" id="PR00368">
    <property type="entry name" value="FADPNR"/>
</dbReference>
<reference evidence="4 5" key="1">
    <citation type="submission" date="2018-05" db="EMBL/GenBank/DDBJ databases">
        <title>Genome Sequence of an Efficient Indole-Degrading Bacterium, Alcaligenes sp.YBY.</title>
        <authorList>
            <person name="Yang B."/>
        </authorList>
    </citation>
    <scope>NUCLEOTIDE SEQUENCE [LARGE SCALE GENOMIC DNA]</scope>
    <source>
        <strain evidence="4 5">YBY</strain>
    </source>
</reference>
<dbReference type="PANTHER" id="PTHR48105">
    <property type="entry name" value="THIOREDOXIN REDUCTASE 1-RELATED-RELATED"/>
    <property type="match status" value="1"/>
</dbReference>
<dbReference type="PRINTS" id="PR00469">
    <property type="entry name" value="PNDRDTASEII"/>
</dbReference>
<evidence type="ECO:0000313" key="5">
    <source>
        <dbReference type="Proteomes" id="UP000245216"/>
    </source>
</evidence>
<proteinExistence type="predicted"/>
<evidence type="ECO:0000256" key="1">
    <source>
        <dbReference type="ARBA" id="ARBA00022630"/>
    </source>
</evidence>
<sequence>MDFDIIIVGGSFAGQAAAIQLGRARRRVLLLDAGQPRNRFAQASHGFLGQDGQAPAAIMATTKLQLAKYGTVEQRAGRAVEAHVIEGGFQLLTEDAQTLRASRLILATGVKDSLPSIPGMQERWGSSVLHCPYCHGFELNQQPLGVLASSELAMHQAMLVPDWGPTTLFTQAAFTPNAEQEAQLIARGVQIEKTPIAELLGSKSGLEAVRLQDGRVVAISGLFVAPKTELASDLAIQLGCKLTAGPTGAFIAVDPMQHTSVPGVFAAGDAASPMANATIAAAAGVMAAGGAHHSLIYGLAEQGGASSDKAA</sequence>
<dbReference type="EMBL" id="QEXO01000001">
    <property type="protein sequence ID" value="PWE15632.1"/>
    <property type="molecule type" value="Genomic_DNA"/>
</dbReference>
<dbReference type="Gene3D" id="3.50.50.60">
    <property type="entry name" value="FAD/NAD(P)-binding domain"/>
    <property type="match status" value="2"/>
</dbReference>
<feature type="domain" description="FAD/NAD(P)-binding" evidence="3">
    <location>
        <begin position="3"/>
        <end position="284"/>
    </location>
</feature>
<evidence type="ECO:0000259" key="3">
    <source>
        <dbReference type="Pfam" id="PF07992"/>
    </source>
</evidence>
<evidence type="ECO:0000256" key="2">
    <source>
        <dbReference type="ARBA" id="ARBA00023002"/>
    </source>
</evidence>
<dbReference type="RefSeq" id="WP_109088332.1">
    <property type="nucleotide sequence ID" value="NZ_QEXO01000001.1"/>
</dbReference>
<dbReference type="InterPro" id="IPR050097">
    <property type="entry name" value="Ferredoxin-NADP_redctase_2"/>
</dbReference>
<reference evidence="4 5" key="2">
    <citation type="submission" date="2018-05" db="EMBL/GenBank/DDBJ databases">
        <authorList>
            <person name="Lanie J.A."/>
            <person name="Ng W.-L."/>
            <person name="Kazmierczak K.M."/>
            <person name="Andrzejewski T.M."/>
            <person name="Davidsen T.M."/>
            <person name="Wayne K.J."/>
            <person name="Tettelin H."/>
            <person name="Glass J.I."/>
            <person name="Rusch D."/>
            <person name="Podicherti R."/>
            <person name="Tsui H.-C.T."/>
            <person name="Winkler M.E."/>
        </authorList>
    </citation>
    <scope>NUCLEOTIDE SEQUENCE [LARGE SCALE GENOMIC DNA]</scope>
    <source>
        <strain evidence="4 5">YBY</strain>
    </source>
</reference>
<keyword evidence="1" id="KW-0285">Flavoprotein</keyword>
<dbReference type="SUPFAM" id="SSF51905">
    <property type="entry name" value="FAD/NAD(P)-binding domain"/>
    <property type="match status" value="1"/>
</dbReference>
<protein>
    <submittedName>
        <fullName evidence="4">Thioredoxin reductase</fullName>
    </submittedName>
</protein>
<dbReference type="AlphaFoldDB" id="A0A2U2BNP8"/>
<accession>A0A2U2BNP8</accession>
<organism evidence="4 5">
    <name type="scientific">Alcaligenes faecalis</name>
    <dbReference type="NCBI Taxonomy" id="511"/>
    <lineage>
        <taxon>Bacteria</taxon>
        <taxon>Pseudomonadati</taxon>
        <taxon>Pseudomonadota</taxon>
        <taxon>Betaproteobacteria</taxon>
        <taxon>Burkholderiales</taxon>
        <taxon>Alcaligenaceae</taxon>
        <taxon>Alcaligenes</taxon>
    </lineage>
</organism>
<dbReference type="InterPro" id="IPR036188">
    <property type="entry name" value="FAD/NAD-bd_sf"/>
</dbReference>
<dbReference type="Pfam" id="PF07992">
    <property type="entry name" value="Pyr_redox_2"/>
    <property type="match status" value="1"/>
</dbReference>
<dbReference type="STRING" id="511.UZ73_02550"/>
<gene>
    <name evidence="4" type="ORF">DF183_02555</name>
</gene>